<evidence type="ECO:0000313" key="2">
    <source>
        <dbReference type="Proteomes" id="UP000821845"/>
    </source>
</evidence>
<keyword evidence="2" id="KW-1185">Reference proteome</keyword>
<dbReference type="EMBL" id="CM023483">
    <property type="protein sequence ID" value="KAH6934948.1"/>
    <property type="molecule type" value="Genomic_DNA"/>
</dbReference>
<proteinExistence type="predicted"/>
<comment type="caution">
    <text evidence="1">The sequence shown here is derived from an EMBL/GenBank/DDBJ whole genome shotgun (WGS) entry which is preliminary data.</text>
</comment>
<sequence>MSATDLTYAPNRTLRYVEPVACENPFPAMSASQNAQPVAKTISQETAILCGPGELDASSSPGTNTVTDDLSLYLA</sequence>
<name>A0ACB7SJA3_HYAAI</name>
<accession>A0ACB7SJA3</accession>
<dbReference type="Proteomes" id="UP000821845">
    <property type="component" value="Chromosome 3"/>
</dbReference>
<protein>
    <submittedName>
        <fullName evidence="1">Uncharacterized protein</fullName>
    </submittedName>
</protein>
<reference evidence="1" key="1">
    <citation type="submission" date="2020-05" db="EMBL/GenBank/DDBJ databases">
        <title>Large-scale comparative analyses of tick genomes elucidate their genetic diversity and vector capacities.</title>
        <authorList>
            <person name="Jia N."/>
            <person name="Wang J."/>
            <person name="Shi W."/>
            <person name="Du L."/>
            <person name="Sun Y."/>
            <person name="Zhan W."/>
            <person name="Jiang J."/>
            <person name="Wang Q."/>
            <person name="Zhang B."/>
            <person name="Ji P."/>
            <person name="Sakyi L.B."/>
            <person name="Cui X."/>
            <person name="Yuan T."/>
            <person name="Jiang B."/>
            <person name="Yang W."/>
            <person name="Lam T.T.-Y."/>
            <person name="Chang Q."/>
            <person name="Ding S."/>
            <person name="Wang X."/>
            <person name="Zhu J."/>
            <person name="Ruan X."/>
            <person name="Zhao L."/>
            <person name="Wei J."/>
            <person name="Que T."/>
            <person name="Du C."/>
            <person name="Cheng J."/>
            <person name="Dai P."/>
            <person name="Han X."/>
            <person name="Huang E."/>
            <person name="Gao Y."/>
            <person name="Liu J."/>
            <person name="Shao H."/>
            <person name="Ye R."/>
            <person name="Li L."/>
            <person name="Wei W."/>
            <person name="Wang X."/>
            <person name="Wang C."/>
            <person name="Yang T."/>
            <person name="Huo Q."/>
            <person name="Li W."/>
            <person name="Guo W."/>
            <person name="Chen H."/>
            <person name="Zhou L."/>
            <person name="Ni X."/>
            <person name="Tian J."/>
            <person name="Zhou Y."/>
            <person name="Sheng Y."/>
            <person name="Liu T."/>
            <person name="Pan Y."/>
            <person name="Xia L."/>
            <person name="Li J."/>
            <person name="Zhao F."/>
            <person name="Cao W."/>
        </authorList>
    </citation>
    <scope>NUCLEOTIDE SEQUENCE</scope>
    <source>
        <strain evidence="1">Hyas-2018</strain>
    </source>
</reference>
<evidence type="ECO:0000313" key="1">
    <source>
        <dbReference type="EMBL" id="KAH6934948.1"/>
    </source>
</evidence>
<organism evidence="1 2">
    <name type="scientific">Hyalomma asiaticum</name>
    <name type="common">Tick</name>
    <dbReference type="NCBI Taxonomy" id="266040"/>
    <lineage>
        <taxon>Eukaryota</taxon>
        <taxon>Metazoa</taxon>
        <taxon>Ecdysozoa</taxon>
        <taxon>Arthropoda</taxon>
        <taxon>Chelicerata</taxon>
        <taxon>Arachnida</taxon>
        <taxon>Acari</taxon>
        <taxon>Parasitiformes</taxon>
        <taxon>Ixodida</taxon>
        <taxon>Ixodoidea</taxon>
        <taxon>Ixodidae</taxon>
        <taxon>Hyalomminae</taxon>
        <taxon>Hyalomma</taxon>
    </lineage>
</organism>
<gene>
    <name evidence="1" type="ORF">HPB50_002481</name>
</gene>